<keyword evidence="3" id="KW-0804">Transcription</keyword>
<evidence type="ECO:0000313" key="5">
    <source>
        <dbReference type="EMBL" id="KNA60384.1"/>
    </source>
</evidence>
<dbReference type="PROSITE" id="PS50995">
    <property type="entry name" value="HTH_MARR_2"/>
    <property type="match status" value="1"/>
</dbReference>
<dbReference type="Gene3D" id="1.10.10.10">
    <property type="entry name" value="Winged helix-like DNA-binding domain superfamily/Winged helix DNA-binding domain"/>
    <property type="match status" value="1"/>
</dbReference>
<dbReference type="SMART" id="SM00347">
    <property type="entry name" value="HTH_MARR"/>
    <property type="match status" value="1"/>
</dbReference>
<accession>A0A0K9UW07</accession>
<dbReference type="RefSeq" id="WP_000378736.1">
    <property type="nucleotide sequence ID" value="NZ_CP016325.1"/>
</dbReference>
<feature type="domain" description="HTH marR-type" evidence="4">
    <location>
        <begin position="22"/>
        <end position="157"/>
    </location>
</feature>
<dbReference type="PANTHER" id="PTHR42756:SF1">
    <property type="entry name" value="TRANSCRIPTIONAL REPRESSOR OF EMRAB OPERON"/>
    <property type="match status" value="1"/>
</dbReference>
<dbReference type="GO" id="GO:0003700">
    <property type="term" value="F:DNA-binding transcription factor activity"/>
    <property type="evidence" value="ECO:0007669"/>
    <property type="project" value="InterPro"/>
</dbReference>
<comment type="caution">
    <text evidence="5">The sequence shown here is derived from an EMBL/GenBank/DDBJ whole genome shotgun (WGS) entry which is preliminary data.</text>
</comment>
<evidence type="ECO:0000259" key="4">
    <source>
        <dbReference type="PROSITE" id="PS50995"/>
    </source>
</evidence>
<dbReference type="AlphaFoldDB" id="A0A0K9UW07"/>
<keyword evidence="1" id="KW-0805">Transcription regulation</keyword>
<protein>
    <submittedName>
        <fullName evidence="5">Transcriptional regulator</fullName>
    </submittedName>
</protein>
<proteinExistence type="predicted"/>
<reference evidence="5 6" key="2">
    <citation type="submission" date="2010-08" db="EMBL/GenBank/DDBJ databases">
        <title>The Genome Sequence of Vibrio cholerae strain 2740-80.</title>
        <authorList>
            <consortium name="The Broad Institute Genome Sequencing Platform"/>
            <person name="Colwell R."/>
            <person name="Young S.K."/>
            <person name="Zeng Q."/>
            <person name="Alvarado L."/>
            <person name="Berlin A."/>
            <person name="Chapman S."/>
            <person name="Chen Z."/>
            <person name="Freedman E."/>
            <person name="Gellesch M."/>
            <person name="Goldberg J."/>
            <person name="Griggs A."/>
            <person name="Gujja S."/>
            <person name="Heilman E."/>
            <person name="Heiman D."/>
            <person name="Howarth C."/>
            <person name="Larson L."/>
            <person name="Mehta T."/>
            <person name="Neiman D.N."/>
            <person name="Park D."/>
            <person name="Pearson M."/>
            <person name="Roberts A."/>
            <person name="Saif S."/>
            <person name="Shenoy N."/>
            <person name="Sisk P."/>
            <person name="Stolte C."/>
            <person name="Sykes S."/>
            <person name="White J."/>
            <person name="Yandava C."/>
            <person name="Borodovsky M."/>
            <person name="Heidelberg J."/>
            <person name="Haas B."/>
            <person name="Nusbaum C."/>
            <person name="Birren B."/>
        </authorList>
    </citation>
    <scope>NUCLEOTIDE SEQUENCE [LARGE SCALE GENOMIC DNA]</scope>
    <source>
        <strain evidence="5 6">2740-80</strain>
    </source>
</reference>
<organism evidence="5 6">
    <name type="scientific">Vibrio cholerae 2740-80</name>
    <dbReference type="NCBI Taxonomy" id="412614"/>
    <lineage>
        <taxon>Bacteria</taxon>
        <taxon>Pseudomonadati</taxon>
        <taxon>Pseudomonadota</taxon>
        <taxon>Gammaproteobacteria</taxon>
        <taxon>Vibrionales</taxon>
        <taxon>Vibrionaceae</taxon>
        <taxon>Vibrio</taxon>
    </lineage>
</organism>
<keyword evidence="2" id="KW-0238">DNA-binding</keyword>
<gene>
    <name evidence="5" type="ORF">VC274080_023391</name>
</gene>
<dbReference type="PANTHER" id="PTHR42756">
    <property type="entry name" value="TRANSCRIPTIONAL REGULATOR, MARR"/>
    <property type="match status" value="1"/>
</dbReference>
<dbReference type="InterPro" id="IPR036390">
    <property type="entry name" value="WH_DNA-bd_sf"/>
</dbReference>
<dbReference type="GO" id="GO:0003677">
    <property type="term" value="F:DNA binding"/>
    <property type="evidence" value="ECO:0007669"/>
    <property type="project" value="UniProtKB-KW"/>
</dbReference>
<dbReference type="SUPFAM" id="SSF46785">
    <property type="entry name" value="Winged helix' DNA-binding domain"/>
    <property type="match status" value="1"/>
</dbReference>
<evidence type="ECO:0000313" key="6">
    <source>
        <dbReference type="Proteomes" id="UP000003017"/>
    </source>
</evidence>
<dbReference type="PRINTS" id="PR00598">
    <property type="entry name" value="HTHMARR"/>
</dbReference>
<evidence type="ECO:0000256" key="3">
    <source>
        <dbReference type="ARBA" id="ARBA00023163"/>
    </source>
</evidence>
<name>A0A0K9UW07_VIBCL</name>
<dbReference type="InterPro" id="IPR036388">
    <property type="entry name" value="WH-like_DNA-bd_sf"/>
</dbReference>
<dbReference type="PROSITE" id="PS01117">
    <property type="entry name" value="HTH_MARR_1"/>
    <property type="match status" value="1"/>
</dbReference>
<sequence length="175" mass="20392">MDSVQKSVMEWANELPELNTLPMSVLHRLQRLARRIELKMEAFYQQAGLTAGEFEVLMTLRGVGHPYCLNPSDLQVRLLLSSGAMTNRLTRLERKGLVERNLSRYDRRNVEVALTEAGRQRIELWLPEYCDLQSSLLAKFSEVEQEALSTQLQEWLSHHEQLWCIPDLLNSDRQR</sequence>
<dbReference type="InterPro" id="IPR023187">
    <property type="entry name" value="Tscrpt_reg_MarR-type_CS"/>
</dbReference>
<reference evidence="5 6" key="1">
    <citation type="submission" date="2007-01" db="EMBL/GenBank/DDBJ databases">
        <authorList>
            <person name="Kobayashi T."/>
            <person name="Suzuki M."/>
            <person name="Inoue H."/>
            <person name="Itai R.N."/>
            <person name="Takahashi M."/>
            <person name="Nakanishi H."/>
            <person name="Mori S."/>
            <person name="Nishizawa N.K."/>
        </authorList>
    </citation>
    <scope>NUCLEOTIDE SEQUENCE [LARGE SCALE GENOMIC DNA]</scope>
    <source>
        <strain evidence="5 6">2740-80</strain>
    </source>
</reference>
<evidence type="ECO:0000256" key="1">
    <source>
        <dbReference type="ARBA" id="ARBA00023015"/>
    </source>
</evidence>
<dbReference type="Pfam" id="PF12802">
    <property type="entry name" value="MarR_2"/>
    <property type="match status" value="1"/>
</dbReference>
<dbReference type="InterPro" id="IPR000835">
    <property type="entry name" value="HTH_MarR-typ"/>
</dbReference>
<evidence type="ECO:0000256" key="2">
    <source>
        <dbReference type="ARBA" id="ARBA00023125"/>
    </source>
</evidence>
<dbReference type="EMBL" id="AAUT02000013">
    <property type="protein sequence ID" value="KNA60384.1"/>
    <property type="molecule type" value="Genomic_DNA"/>
</dbReference>
<dbReference type="Proteomes" id="UP000003017">
    <property type="component" value="Unassembled WGS sequence"/>
</dbReference>